<evidence type="ECO:0000313" key="7">
    <source>
        <dbReference type="EMBL" id="GMH73834.1"/>
    </source>
</evidence>
<dbReference type="PANTHER" id="PTHR11081:SF65">
    <property type="entry name" value="DNA DAMAGE-INDUCIBLE PROTEIN DIN7-RELATED"/>
    <property type="match status" value="1"/>
</dbReference>
<evidence type="ECO:0000256" key="3">
    <source>
        <dbReference type="ARBA" id="ARBA00022801"/>
    </source>
</evidence>
<evidence type="ECO:0000256" key="1">
    <source>
        <dbReference type="ARBA" id="ARBA00022553"/>
    </source>
</evidence>
<feature type="compositionally biased region" description="Basic and acidic residues" evidence="5">
    <location>
        <begin position="892"/>
        <end position="909"/>
    </location>
</feature>
<dbReference type="SUPFAM" id="SSF88723">
    <property type="entry name" value="PIN domain-like"/>
    <property type="match status" value="1"/>
</dbReference>
<dbReference type="PANTHER" id="PTHR11081">
    <property type="entry name" value="FLAP ENDONUCLEASE FAMILY MEMBER"/>
    <property type="match status" value="1"/>
</dbReference>
<evidence type="ECO:0000256" key="2">
    <source>
        <dbReference type="ARBA" id="ARBA00022722"/>
    </source>
</evidence>
<proteinExistence type="predicted"/>
<keyword evidence="1" id="KW-0597">Phosphoprotein</keyword>
<sequence>MGIPKLWKKLESICENDVKLSSFEGKRVALDFSIIIHTAAYGFTSSKQNYNLLTNHGRMIDAAKDKEELEREEKERIDQYIAQCVDHALEKVYHMIQQGVELLVVLDGTTPPIKRLTTAGRRERQESATSYLKKDGSEEDASSTIPLPSFEEFANSQSSLQELDDMANDGKTTLDDCGPSMTFSGHKDGGAPVFEYIVGDEERKKKFQALRKAGATPIEFAQIKHKLINKFRALKIPFLVSPYEADSQLAYLANTLVSEDKKDLGRLVDLVISSDSDCVPLGIPKVLAKIQIDHKEDNCLGLLYEKADIPNLPSDYNFKGFTEGAIACACILSGCDYLKNLPQMGIVKARHIVEKSFRPWLEAKDRSSLPAPLATLHHNLSITSMMARLPPFERRMFWNGFLRSLLMFRHPVVFDPLSLKHIIVDREDPELTCYEPYAEMVDNDEVVQAICGDMLPDVIARGIGEAWINPKRLTLYKDDVFGEFVEGDTPEDIKKGYDEWVAEGGLDKVMAIRKERSGKREVELQKIIKQGEEDERRELEEYQKGEDEREKKRRKEKGDDMAKKKKKKKIYVYTNRELEIKERFVKLYEEFAPEKLPKVDKIMSKYKDNLKEAIEAAEEKYGLVSPVPPVPAVPPVRAMPPIPPVPPIPASGEVLDSVLQLTGLKKRKDVKKRKDATKGKSPKSKSPKKNPKQSPGKDARKPPSPKLPAQKPFAPQDLGDSTDDEVAEMDRSLNRFSPTKGIVLPPKTSAPPLQHDLLSPPDELDKENTPDELSPTATPPSKLVSLSDINTFPKPGWSRPDALSAKISKVAAGDDDWLSSSDEEAVSKAVKKPVGQLSVEEVHAAAQKADSDSGSDSDSDDSDPALLLGRKKKPLEKSPMDVLLPAPVTNVAKEENKNMRKEEGWLKKDKTAKKTKITTLQSSASLSRSGGRKERLEWTYEMEDLLIKGCKKHEHLKKGADPGIAVFRAILSDPQYAHEFREVSERKLREKFRSMTRSRGKGFYKL</sequence>
<feature type="compositionally biased region" description="Basic residues" evidence="5">
    <location>
        <begin position="664"/>
        <end position="691"/>
    </location>
</feature>
<dbReference type="EMBL" id="BRXZ01001547">
    <property type="protein sequence ID" value="GMH73834.1"/>
    <property type="molecule type" value="Genomic_DNA"/>
</dbReference>
<dbReference type="OrthoDB" id="26491at2759"/>
<feature type="compositionally biased region" description="Acidic residues" evidence="5">
    <location>
        <begin position="853"/>
        <end position="863"/>
    </location>
</feature>
<keyword evidence="3" id="KW-0378">Hydrolase</keyword>
<keyword evidence="2" id="KW-0540">Nuclease</keyword>
<organism evidence="7 8">
    <name type="scientific">Triparma retinervis</name>
    <dbReference type="NCBI Taxonomy" id="2557542"/>
    <lineage>
        <taxon>Eukaryota</taxon>
        <taxon>Sar</taxon>
        <taxon>Stramenopiles</taxon>
        <taxon>Ochrophyta</taxon>
        <taxon>Bolidophyceae</taxon>
        <taxon>Parmales</taxon>
        <taxon>Triparmaceae</taxon>
        <taxon>Triparma</taxon>
    </lineage>
</organism>
<keyword evidence="8" id="KW-1185">Reference proteome</keyword>
<dbReference type="PRINTS" id="PR00853">
    <property type="entry name" value="XPGRADSUPER"/>
</dbReference>
<reference evidence="7" key="1">
    <citation type="submission" date="2022-07" db="EMBL/GenBank/DDBJ databases">
        <title>Genome analysis of Parmales, a sister group of diatoms, reveals the evolutionary specialization of diatoms from phago-mixotrophs to photoautotrophs.</title>
        <authorList>
            <person name="Ban H."/>
            <person name="Sato S."/>
            <person name="Yoshikawa S."/>
            <person name="Kazumasa Y."/>
            <person name="Nakamura Y."/>
            <person name="Ichinomiya M."/>
            <person name="Saitoh K."/>
            <person name="Sato N."/>
            <person name="Blanc-Mathieu R."/>
            <person name="Endo H."/>
            <person name="Kuwata A."/>
            <person name="Ogata H."/>
        </authorList>
    </citation>
    <scope>NUCLEOTIDE SEQUENCE</scope>
</reference>
<feature type="compositionally biased region" description="Basic and acidic residues" evidence="5">
    <location>
        <begin position="120"/>
        <end position="136"/>
    </location>
</feature>
<evidence type="ECO:0000256" key="4">
    <source>
        <dbReference type="ARBA" id="ARBA00023128"/>
    </source>
</evidence>
<dbReference type="InterPro" id="IPR036279">
    <property type="entry name" value="5-3_exonuclease_C_sf"/>
</dbReference>
<name>A0A9W7EA26_9STRA</name>
<protein>
    <recommendedName>
        <fullName evidence="6">XPG N-terminal domain-containing protein</fullName>
    </recommendedName>
</protein>
<feature type="region of interest" description="Disordered" evidence="5">
    <location>
        <begin position="535"/>
        <end position="561"/>
    </location>
</feature>
<dbReference type="Pfam" id="PF00867">
    <property type="entry name" value="XPG_I"/>
    <property type="match status" value="1"/>
</dbReference>
<dbReference type="InterPro" id="IPR006086">
    <property type="entry name" value="XPG-I_dom"/>
</dbReference>
<dbReference type="Pfam" id="PF00752">
    <property type="entry name" value="XPG_N"/>
    <property type="match status" value="1"/>
</dbReference>
<evidence type="ECO:0000259" key="6">
    <source>
        <dbReference type="SMART" id="SM00485"/>
    </source>
</evidence>
<gene>
    <name evidence="7" type="ORF">TrRE_jg9369</name>
</gene>
<evidence type="ECO:0000256" key="5">
    <source>
        <dbReference type="SAM" id="MobiDB-lite"/>
    </source>
</evidence>
<dbReference type="SUPFAM" id="SSF47807">
    <property type="entry name" value="5' to 3' exonuclease, C-terminal subdomain"/>
    <property type="match status" value="1"/>
</dbReference>
<feature type="domain" description="XPG N-terminal" evidence="6">
    <location>
        <begin position="1"/>
        <end position="128"/>
    </location>
</feature>
<comment type="caution">
    <text evidence="7">The sequence shown here is derived from an EMBL/GenBank/DDBJ whole genome shotgun (WGS) entry which is preliminary data.</text>
</comment>
<feature type="region of interest" description="Disordered" evidence="5">
    <location>
        <begin position="117"/>
        <end position="147"/>
    </location>
</feature>
<dbReference type="GO" id="GO:0017108">
    <property type="term" value="F:5'-flap endonuclease activity"/>
    <property type="evidence" value="ECO:0007669"/>
    <property type="project" value="TreeGrafter"/>
</dbReference>
<dbReference type="SMART" id="SM00485">
    <property type="entry name" value="XPGN"/>
    <property type="match status" value="1"/>
</dbReference>
<dbReference type="Proteomes" id="UP001165082">
    <property type="component" value="Unassembled WGS sequence"/>
</dbReference>
<dbReference type="InterPro" id="IPR006085">
    <property type="entry name" value="XPG_DNA_repair_N"/>
</dbReference>
<feature type="region of interest" description="Disordered" evidence="5">
    <location>
        <begin position="659"/>
        <end position="933"/>
    </location>
</feature>
<keyword evidence="4" id="KW-0496">Mitochondrion</keyword>
<dbReference type="InterPro" id="IPR029060">
    <property type="entry name" value="PIN-like_dom_sf"/>
</dbReference>
<dbReference type="Gene3D" id="1.10.150.20">
    <property type="entry name" value="5' to 3' exonuclease, C-terminal subdomain"/>
    <property type="match status" value="1"/>
</dbReference>
<accession>A0A9W7EA26</accession>
<feature type="compositionally biased region" description="Acidic residues" evidence="5">
    <location>
        <begin position="813"/>
        <end position="824"/>
    </location>
</feature>
<dbReference type="AlphaFoldDB" id="A0A9W7EA26"/>
<dbReference type="InterPro" id="IPR006084">
    <property type="entry name" value="XPG/Rad2"/>
</dbReference>
<evidence type="ECO:0000313" key="8">
    <source>
        <dbReference type="Proteomes" id="UP001165082"/>
    </source>
</evidence>
<dbReference type="Gene3D" id="3.40.50.1010">
    <property type="entry name" value="5'-nuclease"/>
    <property type="match status" value="1"/>
</dbReference>